<protein>
    <submittedName>
        <fullName evidence="1">Uncharacterized protein</fullName>
    </submittedName>
</protein>
<evidence type="ECO:0000313" key="1">
    <source>
        <dbReference type="EMBL" id="GAU40416.1"/>
    </source>
</evidence>
<reference evidence="2" key="1">
    <citation type="journal article" date="2017" name="Front. Plant Sci.">
        <title>Climate Clever Clovers: New Paradigm to Reduce the Environmental Footprint of Ruminants by Breeding Low Methanogenic Forages Utilizing Haplotype Variation.</title>
        <authorList>
            <person name="Kaur P."/>
            <person name="Appels R."/>
            <person name="Bayer P.E."/>
            <person name="Keeble-Gagnere G."/>
            <person name="Wang J."/>
            <person name="Hirakawa H."/>
            <person name="Shirasawa K."/>
            <person name="Vercoe P."/>
            <person name="Stefanova K."/>
            <person name="Durmic Z."/>
            <person name="Nichols P."/>
            <person name="Revell C."/>
            <person name="Isobe S.N."/>
            <person name="Edwards D."/>
            <person name="Erskine W."/>
        </authorList>
    </citation>
    <scope>NUCLEOTIDE SEQUENCE [LARGE SCALE GENOMIC DNA]</scope>
    <source>
        <strain evidence="2">cv. Daliak</strain>
    </source>
</reference>
<proteinExistence type="predicted"/>
<name>A0A2Z6N9J3_TRISU</name>
<dbReference type="EMBL" id="DF973804">
    <property type="protein sequence ID" value="GAU40416.1"/>
    <property type="molecule type" value="Genomic_DNA"/>
</dbReference>
<sequence length="50" mass="5885">MGRWQHIHHDGEMAEVKMAARYSMNDNEVTAAELDVRMSESYTVEEDEVW</sequence>
<dbReference type="AlphaFoldDB" id="A0A2Z6N9J3"/>
<accession>A0A2Z6N9J3</accession>
<keyword evidence="2" id="KW-1185">Reference proteome</keyword>
<gene>
    <name evidence="1" type="ORF">TSUD_136630</name>
</gene>
<evidence type="ECO:0000313" key="2">
    <source>
        <dbReference type="Proteomes" id="UP000242715"/>
    </source>
</evidence>
<organism evidence="1 2">
    <name type="scientific">Trifolium subterraneum</name>
    <name type="common">Subterranean clover</name>
    <dbReference type="NCBI Taxonomy" id="3900"/>
    <lineage>
        <taxon>Eukaryota</taxon>
        <taxon>Viridiplantae</taxon>
        <taxon>Streptophyta</taxon>
        <taxon>Embryophyta</taxon>
        <taxon>Tracheophyta</taxon>
        <taxon>Spermatophyta</taxon>
        <taxon>Magnoliopsida</taxon>
        <taxon>eudicotyledons</taxon>
        <taxon>Gunneridae</taxon>
        <taxon>Pentapetalae</taxon>
        <taxon>rosids</taxon>
        <taxon>fabids</taxon>
        <taxon>Fabales</taxon>
        <taxon>Fabaceae</taxon>
        <taxon>Papilionoideae</taxon>
        <taxon>50 kb inversion clade</taxon>
        <taxon>NPAAA clade</taxon>
        <taxon>Hologalegina</taxon>
        <taxon>IRL clade</taxon>
        <taxon>Trifolieae</taxon>
        <taxon>Trifolium</taxon>
    </lineage>
</organism>
<dbReference type="Proteomes" id="UP000242715">
    <property type="component" value="Unassembled WGS sequence"/>
</dbReference>